<dbReference type="InterPro" id="IPR036397">
    <property type="entry name" value="RNaseH_sf"/>
</dbReference>
<dbReference type="EMBL" id="CP092867">
    <property type="protein sequence ID" value="UYV68232.1"/>
    <property type="molecule type" value="Genomic_DNA"/>
</dbReference>
<dbReference type="SMART" id="SM00674">
    <property type="entry name" value="CENPB"/>
    <property type="match status" value="1"/>
</dbReference>
<feature type="coiled-coil region" evidence="3">
    <location>
        <begin position="478"/>
        <end position="505"/>
    </location>
</feature>
<evidence type="ECO:0000313" key="6">
    <source>
        <dbReference type="EMBL" id="UYV68232.1"/>
    </source>
</evidence>
<dbReference type="InterPro" id="IPR009057">
    <property type="entry name" value="Homeodomain-like_sf"/>
</dbReference>
<dbReference type="PANTHER" id="PTHR46060">
    <property type="entry name" value="MARINER MOS1 TRANSPOSASE-LIKE PROTEIN"/>
    <property type="match status" value="1"/>
</dbReference>
<evidence type="ECO:0000256" key="4">
    <source>
        <dbReference type="SAM" id="MobiDB-lite"/>
    </source>
</evidence>
<keyword evidence="7" id="KW-1185">Reference proteome</keyword>
<reference evidence="6 7" key="1">
    <citation type="submission" date="2022-01" db="EMBL/GenBank/DDBJ databases">
        <title>A chromosomal length assembly of Cordylochernes scorpioides.</title>
        <authorList>
            <person name="Zeh D."/>
            <person name="Zeh J."/>
        </authorList>
    </citation>
    <scope>NUCLEOTIDE SEQUENCE [LARGE SCALE GENOMIC DNA]</scope>
    <source>
        <strain evidence="6">IN4F17</strain>
        <tissue evidence="6">Whole Body</tissue>
    </source>
</reference>
<keyword evidence="2" id="KW-0238">DNA-binding</keyword>
<evidence type="ECO:0000313" key="7">
    <source>
        <dbReference type="Proteomes" id="UP001235939"/>
    </source>
</evidence>
<comment type="subcellular location">
    <subcellularLocation>
        <location evidence="1">Nucleus</location>
    </subcellularLocation>
</comment>
<dbReference type="Proteomes" id="UP001235939">
    <property type="component" value="Chromosome 05"/>
</dbReference>
<keyword evidence="3" id="KW-0175">Coiled coil</keyword>
<feature type="compositionally biased region" description="Basic and acidic residues" evidence="4">
    <location>
        <begin position="98"/>
        <end position="119"/>
    </location>
</feature>
<feature type="domain" description="HTH CENPB-type" evidence="5">
    <location>
        <begin position="307"/>
        <end position="378"/>
    </location>
</feature>
<organism evidence="6 7">
    <name type="scientific">Cordylochernes scorpioides</name>
    <dbReference type="NCBI Taxonomy" id="51811"/>
    <lineage>
        <taxon>Eukaryota</taxon>
        <taxon>Metazoa</taxon>
        <taxon>Ecdysozoa</taxon>
        <taxon>Arthropoda</taxon>
        <taxon>Chelicerata</taxon>
        <taxon>Arachnida</taxon>
        <taxon>Pseudoscorpiones</taxon>
        <taxon>Cheliferoidea</taxon>
        <taxon>Chernetidae</taxon>
        <taxon>Cordylochernes</taxon>
    </lineage>
</organism>
<protein>
    <recommendedName>
        <fullName evidence="5">HTH CENPB-type domain-containing protein</fullName>
    </recommendedName>
</protein>
<dbReference type="Pfam" id="PF03221">
    <property type="entry name" value="HTH_Tnp_Tc5"/>
    <property type="match status" value="1"/>
</dbReference>
<dbReference type="PANTHER" id="PTHR46060:SF1">
    <property type="entry name" value="MARINER MOS1 TRANSPOSASE-LIKE PROTEIN"/>
    <property type="match status" value="1"/>
</dbReference>
<dbReference type="Gene3D" id="1.10.10.60">
    <property type="entry name" value="Homeodomain-like"/>
    <property type="match status" value="2"/>
</dbReference>
<evidence type="ECO:0000259" key="5">
    <source>
        <dbReference type="PROSITE" id="PS51253"/>
    </source>
</evidence>
<feature type="region of interest" description="Disordered" evidence="4">
    <location>
        <begin position="76"/>
        <end position="160"/>
    </location>
</feature>
<dbReference type="SUPFAM" id="SSF46689">
    <property type="entry name" value="Homeodomain-like"/>
    <property type="match status" value="2"/>
</dbReference>
<proteinExistence type="predicted"/>
<dbReference type="Gene3D" id="3.30.420.10">
    <property type="entry name" value="Ribonuclease H-like superfamily/Ribonuclease H"/>
    <property type="match status" value="1"/>
</dbReference>
<dbReference type="PROSITE" id="PS51253">
    <property type="entry name" value="HTH_CENPB"/>
    <property type="match status" value="1"/>
</dbReference>
<dbReference type="InterPro" id="IPR006600">
    <property type="entry name" value="HTH_CenpB_DNA-bd_dom"/>
</dbReference>
<evidence type="ECO:0000256" key="3">
    <source>
        <dbReference type="SAM" id="Coils"/>
    </source>
</evidence>
<gene>
    <name evidence="6" type="ORF">LAZ67_5003540</name>
</gene>
<sequence>MQFFSNVSSWNESGVAVYYDSFCLMQGCSICQSIIDSFQEKPTKKTTAVFLDMTSAFDRVWREKLLERLHNIGRSQDITDSPVTKSRQDSGRQGTSKQVDHCLYRKMEQGREENPKEPMESDPDSESGENTFPKKENTLGRTQEVPPGQEDVTPPPPVSDVLGRLTRTLHQLSAVTGLSRDVKLPRYDGSYEAQSFFTNYDAQADRAQLQYSTKLRKPPNLLQAPLRVTNTRARMIKIFEKTGYLEAKPRSERPSPLKLQILREIEVEKKKKTDVAQKHNIPQSSLSTIIKNSEKIHQQALHAGESSRKRARGSTYADVDEALLQWFKQARSAALPVNGPLLSEKAKTLALEFGLKDFTGSGGWIERWKARHGIHIPHPKEVLESIQTLRLFLQCQDESKSLHRHLSDLDNICDQAPMDDLKLLIINLSAEVNRLGEKMDARLLNIEQKMEVWERRMTGIETSMASCTDALATNTRLISHNTLKIRNLEERAEALERRARENNLIIYGIESAETDSRELLLQKVKKLMAEDMQITDDVVIAECHRLGRGPKAPILIEVPDHESRISLLKNSFKLRMLNIFMSRDYSPQIREQRKILIEKRKELYKKGIGSKLRDNKLLLNGINYMVVEGQYFLLAKIYKTSALAENIQSLHHQREPSSLHLLMLDHDVDHTRGTGHDNHASYTSPIDYHFSGKVFLEIKVEFNDLIPYSKGERMVETFCRMNESIQQKRADREGQIILLPDNARPHVAQVVKASLQELEWGVIQHPPYSPDLVPTDYHLFCSMSNHMRGTTFDDEDLKTWLNNFFDTRPDFWRKASTN</sequence>
<evidence type="ECO:0000256" key="1">
    <source>
        <dbReference type="ARBA" id="ARBA00004123"/>
    </source>
</evidence>
<feature type="compositionally biased region" description="Polar residues" evidence="4">
    <location>
        <begin position="76"/>
        <end position="97"/>
    </location>
</feature>
<evidence type="ECO:0000256" key="2">
    <source>
        <dbReference type="ARBA" id="ARBA00023125"/>
    </source>
</evidence>
<accession>A0ABY6KHA5</accession>
<name>A0ABY6KHA5_9ARAC</name>
<dbReference type="InterPro" id="IPR052709">
    <property type="entry name" value="Transposase-MT_Hybrid"/>
</dbReference>